<comment type="subcellular location">
    <subcellularLocation>
        <location evidence="8">Endomembrane system</location>
        <topology evidence="8">Single-pass type IV membrane protein</topology>
    </subcellularLocation>
    <subcellularLocation>
        <location evidence="1">Golgi apparatus membrane</location>
    </subcellularLocation>
</comment>
<evidence type="ECO:0000256" key="7">
    <source>
        <dbReference type="ARBA" id="ARBA00023136"/>
    </source>
</evidence>
<dbReference type="AlphaFoldDB" id="A0A137P527"/>
<evidence type="ECO:0000256" key="5">
    <source>
        <dbReference type="ARBA" id="ARBA00022989"/>
    </source>
</evidence>
<dbReference type="STRING" id="796925.A0A137P527"/>
<dbReference type="EMBL" id="KQ964515">
    <property type="protein sequence ID" value="KXN70034.1"/>
    <property type="molecule type" value="Genomic_DNA"/>
</dbReference>
<evidence type="ECO:0000256" key="2">
    <source>
        <dbReference type="ARBA" id="ARBA00022448"/>
    </source>
</evidence>
<organism evidence="12 13">
    <name type="scientific">Conidiobolus coronatus (strain ATCC 28846 / CBS 209.66 / NRRL 28638)</name>
    <name type="common">Delacroixia coronata</name>
    <dbReference type="NCBI Taxonomy" id="796925"/>
    <lineage>
        <taxon>Eukaryota</taxon>
        <taxon>Fungi</taxon>
        <taxon>Fungi incertae sedis</taxon>
        <taxon>Zoopagomycota</taxon>
        <taxon>Entomophthoromycotina</taxon>
        <taxon>Entomophthoromycetes</taxon>
        <taxon>Entomophthorales</taxon>
        <taxon>Ancylistaceae</taxon>
        <taxon>Conidiobolus</taxon>
    </lineage>
</organism>
<evidence type="ECO:0000256" key="1">
    <source>
        <dbReference type="ARBA" id="ARBA00004394"/>
    </source>
</evidence>
<evidence type="ECO:0000256" key="4">
    <source>
        <dbReference type="ARBA" id="ARBA00022927"/>
    </source>
</evidence>
<keyword evidence="5 10" id="KW-1133">Transmembrane helix</keyword>
<proteinExistence type="predicted"/>
<feature type="region of interest" description="Disordered" evidence="9">
    <location>
        <begin position="1"/>
        <end position="42"/>
    </location>
</feature>
<evidence type="ECO:0000256" key="10">
    <source>
        <dbReference type="SAM" id="Phobius"/>
    </source>
</evidence>
<sequence length="129" mass="14998">MSQRNNRYSQRAAFHGQGVSSSNDVNQSQNSEYYKRNATQDDARMNRLQNSVSKLTEISINMGDVIRDQNQFLQGMEGDMDNAQNALVNTMRRFYRMAATQNGNYVIYMCLFILFVFLFLYSGLYKFIP</sequence>
<evidence type="ECO:0000256" key="3">
    <source>
        <dbReference type="ARBA" id="ARBA00022692"/>
    </source>
</evidence>
<dbReference type="GO" id="GO:0015031">
    <property type="term" value="P:protein transport"/>
    <property type="evidence" value="ECO:0007669"/>
    <property type="project" value="UniProtKB-KW"/>
</dbReference>
<dbReference type="GO" id="GO:0000139">
    <property type="term" value="C:Golgi membrane"/>
    <property type="evidence" value="ECO:0007669"/>
    <property type="project" value="UniProtKB-SubCell"/>
</dbReference>
<dbReference type="SUPFAM" id="SSF58038">
    <property type="entry name" value="SNARE fusion complex"/>
    <property type="match status" value="1"/>
</dbReference>
<keyword evidence="4" id="KW-0653">Protein transport</keyword>
<dbReference type="CDD" id="cd15853">
    <property type="entry name" value="SNARE_Bet1"/>
    <property type="match status" value="1"/>
</dbReference>
<accession>A0A137P527</accession>
<evidence type="ECO:0000259" key="11">
    <source>
        <dbReference type="PROSITE" id="PS50192"/>
    </source>
</evidence>
<feature type="transmembrane region" description="Helical" evidence="10">
    <location>
        <begin position="105"/>
        <end position="128"/>
    </location>
</feature>
<evidence type="ECO:0000313" key="12">
    <source>
        <dbReference type="EMBL" id="KXN70034.1"/>
    </source>
</evidence>
<name>A0A137P527_CONC2</name>
<dbReference type="InterPro" id="IPR039899">
    <property type="entry name" value="BET1_SNARE"/>
</dbReference>
<keyword evidence="2" id="KW-0813">Transport</keyword>
<gene>
    <name evidence="12" type="ORF">CONCODRAFT_79043</name>
</gene>
<evidence type="ECO:0000256" key="9">
    <source>
        <dbReference type="SAM" id="MobiDB-lite"/>
    </source>
</evidence>
<dbReference type="InterPro" id="IPR000727">
    <property type="entry name" value="T_SNARE_dom"/>
</dbReference>
<feature type="domain" description="T-SNARE coiled-coil homology" evidence="11">
    <location>
        <begin position="35"/>
        <end position="97"/>
    </location>
</feature>
<dbReference type="OrthoDB" id="261831at2759"/>
<dbReference type="Gene3D" id="1.20.5.110">
    <property type="match status" value="1"/>
</dbReference>
<keyword evidence="6" id="KW-0333">Golgi apparatus</keyword>
<feature type="compositionally biased region" description="Low complexity" evidence="9">
    <location>
        <begin position="19"/>
        <end position="31"/>
    </location>
</feature>
<keyword evidence="13" id="KW-1185">Reference proteome</keyword>
<evidence type="ECO:0000256" key="8">
    <source>
        <dbReference type="ARBA" id="ARBA00046280"/>
    </source>
</evidence>
<dbReference type="PANTHER" id="PTHR12791">
    <property type="entry name" value="GOLGI SNARE BET1-RELATED"/>
    <property type="match status" value="1"/>
</dbReference>
<evidence type="ECO:0000256" key="6">
    <source>
        <dbReference type="ARBA" id="ARBA00023034"/>
    </source>
</evidence>
<dbReference type="Proteomes" id="UP000070444">
    <property type="component" value="Unassembled WGS sequence"/>
</dbReference>
<protein>
    <recommendedName>
        <fullName evidence="11">t-SNARE coiled-coil homology domain-containing protein</fullName>
    </recommendedName>
</protein>
<evidence type="ECO:0000313" key="13">
    <source>
        <dbReference type="Proteomes" id="UP000070444"/>
    </source>
</evidence>
<feature type="compositionally biased region" description="Basic and acidic residues" evidence="9">
    <location>
        <begin position="33"/>
        <end position="42"/>
    </location>
</feature>
<keyword evidence="7 10" id="KW-0472">Membrane</keyword>
<keyword evidence="3 10" id="KW-0812">Transmembrane</keyword>
<dbReference type="PROSITE" id="PS50192">
    <property type="entry name" value="T_SNARE"/>
    <property type="match status" value="1"/>
</dbReference>
<reference evidence="12 13" key="1">
    <citation type="journal article" date="2015" name="Genome Biol. Evol.">
        <title>Phylogenomic analyses indicate that early fungi evolved digesting cell walls of algal ancestors of land plants.</title>
        <authorList>
            <person name="Chang Y."/>
            <person name="Wang S."/>
            <person name="Sekimoto S."/>
            <person name="Aerts A.L."/>
            <person name="Choi C."/>
            <person name="Clum A."/>
            <person name="LaButti K.M."/>
            <person name="Lindquist E.A."/>
            <person name="Yee Ngan C."/>
            <person name="Ohm R.A."/>
            <person name="Salamov A.A."/>
            <person name="Grigoriev I.V."/>
            <person name="Spatafora J.W."/>
            <person name="Berbee M.L."/>
        </authorList>
    </citation>
    <scope>NUCLEOTIDE SEQUENCE [LARGE SCALE GENOMIC DNA]</scope>
    <source>
        <strain evidence="12 13">NRRL 28638</strain>
    </source>
</reference>